<dbReference type="InterPro" id="IPR050239">
    <property type="entry name" value="Sigma-70_RNA_pol_init_factors"/>
</dbReference>
<dbReference type="HOGENOM" id="CLU_014793_8_5_9"/>
<protein>
    <submittedName>
        <fullName evidence="7">Sigma-70, region 4</fullName>
    </submittedName>
</protein>
<keyword evidence="2" id="KW-0731">Sigma factor</keyword>
<dbReference type="AlphaFoldDB" id="B6FXW1"/>
<keyword evidence="4" id="KW-0804">Transcription</keyword>
<dbReference type="PANTHER" id="PTHR30603:SF17">
    <property type="entry name" value="RNA POLYMERASE SIGMA-G FACTOR"/>
    <property type="match status" value="1"/>
</dbReference>
<dbReference type="InterPro" id="IPR007630">
    <property type="entry name" value="RNA_pol_sigma70_r4"/>
</dbReference>
<evidence type="ECO:0000259" key="6">
    <source>
        <dbReference type="Pfam" id="PF04545"/>
    </source>
</evidence>
<dbReference type="Proteomes" id="UP000003178">
    <property type="component" value="Unassembled WGS sequence"/>
</dbReference>
<evidence type="ECO:0000313" key="8">
    <source>
        <dbReference type="Proteomes" id="UP000003178"/>
    </source>
</evidence>
<dbReference type="InterPro" id="IPR000943">
    <property type="entry name" value="RNA_pol_sigma70"/>
</dbReference>
<name>B6FXW1_PEPHT</name>
<dbReference type="InterPro" id="IPR013325">
    <property type="entry name" value="RNA_pol_sigma_r2"/>
</dbReference>
<dbReference type="GO" id="GO:0003677">
    <property type="term" value="F:DNA binding"/>
    <property type="evidence" value="ECO:0007669"/>
    <property type="project" value="UniProtKB-KW"/>
</dbReference>
<evidence type="ECO:0000259" key="5">
    <source>
        <dbReference type="Pfam" id="PF04542"/>
    </source>
</evidence>
<dbReference type="Gene3D" id="1.20.140.160">
    <property type="match status" value="1"/>
</dbReference>
<dbReference type="Pfam" id="PF04545">
    <property type="entry name" value="Sigma70_r4"/>
    <property type="match status" value="1"/>
</dbReference>
<dbReference type="Pfam" id="PF04542">
    <property type="entry name" value="Sigma70_r2"/>
    <property type="match status" value="1"/>
</dbReference>
<keyword evidence="1" id="KW-0805">Transcription regulation</keyword>
<dbReference type="STRING" id="500633.CLOHIR_00712"/>
<dbReference type="PANTHER" id="PTHR30603">
    <property type="entry name" value="RNA POLYMERASE SIGMA FACTOR RPO"/>
    <property type="match status" value="1"/>
</dbReference>
<dbReference type="SUPFAM" id="SSF88659">
    <property type="entry name" value="Sigma3 and sigma4 domains of RNA polymerase sigma factors"/>
    <property type="match status" value="2"/>
</dbReference>
<comment type="caution">
    <text evidence="7">The sequence shown here is derived from an EMBL/GenBank/DDBJ whole genome shotgun (WGS) entry which is preliminary data.</text>
</comment>
<dbReference type="InterPro" id="IPR007627">
    <property type="entry name" value="RNA_pol_sigma70_r2"/>
</dbReference>
<dbReference type="InterPro" id="IPR013324">
    <property type="entry name" value="RNA_pol_sigma_r3/r4-like"/>
</dbReference>
<dbReference type="GO" id="GO:0006352">
    <property type="term" value="P:DNA-templated transcription initiation"/>
    <property type="evidence" value="ECO:0007669"/>
    <property type="project" value="InterPro"/>
</dbReference>
<evidence type="ECO:0000256" key="1">
    <source>
        <dbReference type="ARBA" id="ARBA00023015"/>
    </source>
</evidence>
<evidence type="ECO:0000313" key="7">
    <source>
        <dbReference type="EMBL" id="EEA85606.1"/>
    </source>
</evidence>
<dbReference type="NCBIfam" id="TIGR02937">
    <property type="entry name" value="sigma70-ECF"/>
    <property type="match status" value="1"/>
</dbReference>
<dbReference type="InterPro" id="IPR014284">
    <property type="entry name" value="RNA_pol_sigma-70_dom"/>
</dbReference>
<evidence type="ECO:0000256" key="2">
    <source>
        <dbReference type="ARBA" id="ARBA00023082"/>
    </source>
</evidence>
<keyword evidence="3" id="KW-0238">DNA-binding</keyword>
<dbReference type="eggNOG" id="COG1191">
    <property type="taxonomic scope" value="Bacteria"/>
</dbReference>
<dbReference type="EMBL" id="ABWP01000029">
    <property type="protein sequence ID" value="EEA85606.1"/>
    <property type="molecule type" value="Genomic_DNA"/>
</dbReference>
<organism evidence="7 8">
    <name type="scientific">Peptacetobacter hiranonis (strain DSM 13275 / JCM 10541 / KCTC 15199 / TO-931)</name>
    <name type="common">Clostridium hiranonis</name>
    <dbReference type="NCBI Taxonomy" id="500633"/>
    <lineage>
        <taxon>Bacteria</taxon>
        <taxon>Bacillati</taxon>
        <taxon>Bacillota</taxon>
        <taxon>Clostridia</taxon>
        <taxon>Peptostreptococcales</taxon>
        <taxon>Peptostreptococcaceae</taxon>
        <taxon>Peptacetobacter</taxon>
    </lineage>
</organism>
<keyword evidence="8" id="KW-1185">Reference proteome</keyword>
<accession>B6FXW1</accession>
<dbReference type="SUPFAM" id="SSF88946">
    <property type="entry name" value="Sigma2 domain of RNA polymerase sigma factors"/>
    <property type="match status" value="1"/>
</dbReference>
<dbReference type="GO" id="GO:0016987">
    <property type="term" value="F:sigma factor activity"/>
    <property type="evidence" value="ECO:0007669"/>
    <property type="project" value="UniProtKB-KW"/>
</dbReference>
<evidence type="ECO:0000256" key="4">
    <source>
        <dbReference type="ARBA" id="ARBA00023163"/>
    </source>
</evidence>
<feature type="domain" description="RNA polymerase sigma-70 region 2" evidence="5">
    <location>
        <begin position="37"/>
        <end position="103"/>
    </location>
</feature>
<dbReference type="PRINTS" id="PR00046">
    <property type="entry name" value="SIGMA70FCT"/>
</dbReference>
<proteinExistence type="predicted"/>
<reference evidence="7 8" key="1">
    <citation type="submission" date="2008-09" db="EMBL/GenBank/DDBJ databases">
        <authorList>
            <person name="Fulton L."/>
            <person name="Clifton S."/>
            <person name="Fulton B."/>
            <person name="Xu J."/>
            <person name="Minx P."/>
            <person name="Pepin K.H."/>
            <person name="Johnson M."/>
            <person name="Thiruvilangam P."/>
            <person name="Bhonagiri V."/>
            <person name="Nash W.E."/>
            <person name="Mardis E.R."/>
            <person name="Wilson R.K."/>
        </authorList>
    </citation>
    <scope>NUCLEOTIDE SEQUENCE [LARGE SCALE GENOMIC DNA]</scope>
    <source>
        <strain evidence="7 8">DSM 13275</strain>
    </source>
</reference>
<dbReference type="RefSeq" id="WP_006439623.1">
    <property type="nucleotide sequence ID" value="NZ_DS995356.1"/>
</dbReference>
<sequence>MINSKKSKFYNKVVSYDEILSLISLAQKGDLKSKNKLIKLNIGLVKKAVSKFSFSSLDNDDLYQLGCIGLVKAIERFDPNLGNMFSSYAVPLIEGEIKRFLRDDGIIKISRELKTIGWKAKKYKTQYFKKTGKEASLQALSKELNIPIEKIQSALIALSPVEYFNIYESDSEYTQLDLSNNIIMEDSIPYTELIELNEIIDELPDLEKKVMKLRYFEDFTQAKTGEILGISQVQVSRIERKALMLLKKEYTN</sequence>
<dbReference type="OrthoDB" id="9809557at2"/>
<dbReference type="CDD" id="cd06171">
    <property type="entry name" value="Sigma70_r4"/>
    <property type="match status" value="1"/>
</dbReference>
<reference evidence="7 8" key="2">
    <citation type="submission" date="2008-10" db="EMBL/GenBank/DDBJ databases">
        <title>Draft genome sequence of Clostridium hiranonis (DSM 13275).</title>
        <authorList>
            <person name="Sudarsanam P."/>
            <person name="Ley R."/>
            <person name="Guruge J."/>
            <person name="Turnbaugh P.J."/>
            <person name="Mahowald M."/>
            <person name="Liep D."/>
            <person name="Gordon J."/>
        </authorList>
    </citation>
    <scope>NUCLEOTIDE SEQUENCE [LARGE SCALE GENOMIC DNA]</scope>
    <source>
        <strain evidence="7 8">DSM 13275</strain>
    </source>
</reference>
<evidence type="ECO:0000256" key="3">
    <source>
        <dbReference type="ARBA" id="ARBA00023125"/>
    </source>
</evidence>
<dbReference type="Gene3D" id="1.20.120.1810">
    <property type="match status" value="1"/>
</dbReference>
<feature type="domain" description="RNA polymerase sigma-70 region 4" evidence="6">
    <location>
        <begin position="200"/>
        <end position="248"/>
    </location>
</feature>
<gene>
    <name evidence="7" type="ORF">CLOHIR_00712</name>
</gene>